<proteinExistence type="predicted"/>
<protein>
    <submittedName>
        <fullName evidence="1">Uncharacterized protein</fullName>
    </submittedName>
</protein>
<dbReference type="AlphaFoldDB" id="A0A6G0THI5"/>
<name>A0A6G0THI5_APHGL</name>
<evidence type="ECO:0000313" key="1">
    <source>
        <dbReference type="EMBL" id="KAE9531994.1"/>
    </source>
</evidence>
<gene>
    <name evidence="1" type="ORF">AGLY_010196</name>
</gene>
<dbReference type="EMBL" id="VYZN01000040">
    <property type="protein sequence ID" value="KAE9531994.1"/>
    <property type="molecule type" value="Genomic_DNA"/>
</dbReference>
<reference evidence="1 2" key="1">
    <citation type="submission" date="2019-08" db="EMBL/GenBank/DDBJ databases">
        <title>The genome of the soybean aphid Biotype 1, its phylome, world population structure and adaptation to the North American continent.</title>
        <authorList>
            <person name="Giordano R."/>
            <person name="Donthu R.K."/>
            <person name="Hernandez A.G."/>
            <person name="Wright C.L."/>
            <person name="Zimin A.V."/>
        </authorList>
    </citation>
    <scope>NUCLEOTIDE SEQUENCE [LARGE SCALE GENOMIC DNA]</scope>
    <source>
        <tissue evidence="1">Whole aphids</tissue>
    </source>
</reference>
<organism evidence="1 2">
    <name type="scientific">Aphis glycines</name>
    <name type="common">Soybean aphid</name>
    <dbReference type="NCBI Taxonomy" id="307491"/>
    <lineage>
        <taxon>Eukaryota</taxon>
        <taxon>Metazoa</taxon>
        <taxon>Ecdysozoa</taxon>
        <taxon>Arthropoda</taxon>
        <taxon>Hexapoda</taxon>
        <taxon>Insecta</taxon>
        <taxon>Pterygota</taxon>
        <taxon>Neoptera</taxon>
        <taxon>Paraneoptera</taxon>
        <taxon>Hemiptera</taxon>
        <taxon>Sternorrhyncha</taxon>
        <taxon>Aphidomorpha</taxon>
        <taxon>Aphidoidea</taxon>
        <taxon>Aphididae</taxon>
        <taxon>Aphidini</taxon>
        <taxon>Aphis</taxon>
        <taxon>Aphis</taxon>
    </lineage>
</organism>
<sequence>MEKNKNNDNNPGLMHDWSIHAHLKLTQPSNNLPLSQQPRYGFQRGNIVFTAQPPQRTDSGLGSSSRGSTCDCAFNIVPQCEVCCGIRSPMSTRRALSYTAHFCTNVPPKKHLETVDVSCQTSPSTSTILTKENTNTFIKNRKYELDKHKKHHARTVHIDVYCTESSDSDNTFTSKSTDTLLNLSDVKIKCKKISKKSNKARSQSTMSNQSMLQRSPCLSAISSTNTISDSSFYESSSCGLSSFMDSTTLENSSLTSFESENIQQKYKSKNYDDTTSSSSDDECSETAWSFNSIGFQKNQTLARRPWSKVKNINDDMGSFSDCSQSPMYRQPSNSTFVMTQVAKMASKFGPMRSPVKQDHHVGPSKNPDCSCFNCRRYYNTRHRSYSIGSEAGQSEILTMFRKCL</sequence>
<comment type="caution">
    <text evidence="1">The sequence shown here is derived from an EMBL/GenBank/DDBJ whole genome shotgun (WGS) entry which is preliminary data.</text>
</comment>
<evidence type="ECO:0000313" key="2">
    <source>
        <dbReference type="Proteomes" id="UP000475862"/>
    </source>
</evidence>
<keyword evidence="2" id="KW-1185">Reference proteome</keyword>
<dbReference type="OrthoDB" id="7676303at2759"/>
<accession>A0A6G0THI5</accession>
<dbReference type="Proteomes" id="UP000475862">
    <property type="component" value="Unassembled WGS sequence"/>
</dbReference>